<sequence>MTATEAKIDLTVANPDVVAKYKTAGDISARVLEQVKALCVEGTKIYDICVKGDELLVAETNKIFKGKNISKGIAFPTAISPNNICAHLSPLPTDEEASIELKSGDVLKISLGAQIDGYASILADTIVVSSVVSPRVADAISAAWYASEAAIRTVKPGNKNWDVTNIVDKIAAAYECKPAEGMLSTQQTRNNLDEGKQIILNPSEDQKKGHETFTFEEGEVYGVDILISTSDGKVKPGNTRTSIYKKTDKTYQLKLKTSRLIFSEVQKKAGAFPFVITSLDDPKKARMGLQECQSHSLVIPYAVVEEKEGEVITQFFTTVALTKNGTVKLAGPIAPNFDVIKSDKKITDQQILDVLAQPLKTKKAKKTTA</sequence>
<name>A0A1E3PLW8_9ASCO</name>
<evidence type="ECO:0000256" key="1">
    <source>
        <dbReference type="ARBA" id="ARBA00007319"/>
    </source>
</evidence>
<dbReference type="Gene3D" id="3.90.230.10">
    <property type="entry name" value="Creatinase/methionine aminopeptidase superfamily"/>
    <property type="match status" value="1"/>
</dbReference>
<dbReference type="SUPFAM" id="SSF46785">
    <property type="entry name" value="Winged helix' DNA-binding domain"/>
    <property type="match status" value="1"/>
</dbReference>
<dbReference type="NCBIfam" id="TIGR00495">
    <property type="entry name" value="crvDNA_42K"/>
    <property type="match status" value="1"/>
</dbReference>
<dbReference type="STRING" id="857566.A0A1E3PLW8"/>
<dbReference type="FunFam" id="1.10.10.10:FF:000029">
    <property type="entry name" value="Proliferation-associated 2G4, a"/>
    <property type="match status" value="1"/>
</dbReference>
<dbReference type="InterPro" id="IPR000994">
    <property type="entry name" value="Pept_M24"/>
</dbReference>
<dbReference type="InterPro" id="IPR036390">
    <property type="entry name" value="WH_DNA-bd_sf"/>
</dbReference>
<organism evidence="3 4">
    <name type="scientific">Nadsonia fulvescens var. elongata DSM 6958</name>
    <dbReference type="NCBI Taxonomy" id="857566"/>
    <lineage>
        <taxon>Eukaryota</taxon>
        <taxon>Fungi</taxon>
        <taxon>Dikarya</taxon>
        <taxon>Ascomycota</taxon>
        <taxon>Saccharomycotina</taxon>
        <taxon>Dipodascomycetes</taxon>
        <taxon>Dipodascales</taxon>
        <taxon>Dipodascales incertae sedis</taxon>
        <taxon>Nadsonia</taxon>
    </lineage>
</organism>
<keyword evidence="4" id="KW-1185">Reference proteome</keyword>
<dbReference type="InterPro" id="IPR047113">
    <property type="entry name" value="PA2G4/ARX1"/>
</dbReference>
<dbReference type="CDD" id="cd01089">
    <property type="entry name" value="PA2G4-like"/>
    <property type="match status" value="1"/>
</dbReference>
<dbReference type="AlphaFoldDB" id="A0A1E3PLW8"/>
<feature type="domain" description="Peptidase M24" evidence="2">
    <location>
        <begin position="20"/>
        <end position="176"/>
    </location>
</feature>
<accession>A0A1E3PLW8</accession>
<dbReference type="OrthoDB" id="5876363at2759"/>
<dbReference type="PANTHER" id="PTHR10804">
    <property type="entry name" value="PROTEASE FAMILY M24 METHIONYL AMINOPEPTIDASE, AMINOPEPTIDASE P"/>
    <property type="match status" value="1"/>
</dbReference>
<dbReference type="InterPro" id="IPR004545">
    <property type="entry name" value="PA2G4"/>
</dbReference>
<dbReference type="InterPro" id="IPR036388">
    <property type="entry name" value="WH-like_DNA-bd_sf"/>
</dbReference>
<dbReference type="Gene3D" id="1.10.10.10">
    <property type="entry name" value="Winged helix-like DNA-binding domain superfamily/Winged helix DNA-binding domain"/>
    <property type="match status" value="1"/>
</dbReference>
<gene>
    <name evidence="3" type="ORF">NADFUDRAFT_74259</name>
</gene>
<evidence type="ECO:0000259" key="2">
    <source>
        <dbReference type="Pfam" id="PF00557"/>
    </source>
</evidence>
<dbReference type="GO" id="GO:0005634">
    <property type="term" value="C:nucleus"/>
    <property type="evidence" value="ECO:0007669"/>
    <property type="project" value="EnsemblFungi"/>
</dbReference>
<reference evidence="3 4" key="1">
    <citation type="journal article" date="2016" name="Proc. Natl. Acad. Sci. U.S.A.">
        <title>Comparative genomics of biotechnologically important yeasts.</title>
        <authorList>
            <person name="Riley R."/>
            <person name="Haridas S."/>
            <person name="Wolfe K.H."/>
            <person name="Lopes M.R."/>
            <person name="Hittinger C.T."/>
            <person name="Goeker M."/>
            <person name="Salamov A.A."/>
            <person name="Wisecaver J.H."/>
            <person name="Long T.M."/>
            <person name="Calvey C.H."/>
            <person name="Aerts A.L."/>
            <person name="Barry K.W."/>
            <person name="Choi C."/>
            <person name="Clum A."/>
            <person name="Coughlan A.Y."/>
            <person name="Deshpande S."/>
            <person name="Douglass A.P."/>
            <person name="Hanson S.J."/>
            <person name="Klenk H.-P."/>
            <person name="LaButti K.M."/>
            <person name="Lapidus A."/>
            <person name="Lindquist E.A."/>
            <person name="Lipzen A.M."/>
            <person name="Meier-Kolthoff J.P."/>
            <person name="Ohm R.A."/>
            <person name="Otillar R.P."/>
            <person name="Pangilinan J.L."/>
            <person name="Peng Y."/>
            <person name="Rokas A."/>
            <person name="Rosa C.A."/>
            <person name="Scheuner C."/>
            <person name="Sibirny A.A."/>
            <person name="Slot J.C."/>
            <person name="Stielow J.B."/>
            <person name="Sun H."/>
            <person name="Kurtzman C.P."/>
            <person name="Blackwell M."/>
            <person name="Grigoriev I.V."/>
            <person name="Jeffries T.W."/>
        </authorList>
    </citation>
    <scope>NUCLEOTIDE SEQUENCE [LARGE SCALE GENOMIC DNA]</scope>
    <source>
        <strain evidence="3 4">DSM 6958</strain>
    </source>
</reference>
<dbReference type="EMBL" id="KV454409">
    <property type="protein sequence ID" value="ODQ65932.1"/>
    <property type="molecule type" value="Genomic_DNA"/>
</dbReference>
<dbReference type="Pfam" id="PF00557">
    <property type="entry name" value="Peptidase_M24"/>
    <property type="match status" value="1"/>
</dbReference>
<evidence type="ECO:0000313" key="3">
    <source>
        <dbReference type="EMBL" id="ODQ65932.1"/>
    </source>
</evidence>
<proteinExistence type="inferred from homology"/>
<dbReference type="InterPro" id="IPR036005">
    <property type="entry name" value="Creatinase/aminopeptidase-like"/>
</dbReference>
<dbReference type="PANTHER" id="PTHR10804:SF11">
    <property type="entry name" value="PROLIFERATION-ASSOCIATED PROTEIN 2G4"/>
    <property type="match status" value="1"/>
</dbReference>
<comment type="similarity">
    <text evidence="1">Belongs to the peptidase M24 family.</text>
</comment>
<evidence type="ECO:0000313" key="4">
    <source>
        <dbReference type="Proteomes" id="UP000095009"/>
    </source>
</evidence>
<dbReference type="Proteomes" id="UP000095009">
    <property type="component" value="Unassembled WGS sequence"/>
</dbReference>
<protein>
    <submittedName>
        <fullName evidence="3">Proliferation-associated protein 1</fullName>
    </submittedName>
</protein>
<dbReference type="SUPFAM" id="SSF55920">
    <property type="entry name" value="Creatinase/aminopeptidase"/>
    <property type="match status" value="1"/>
</dbReference>